<gene>
    <name evidence="6" type="ORF">SCUD_LOCUS12379</name>
</gene>
<dbReference type="InterPro" id="IPR027417">
    <property type="entry name" value="P-loop_NTPase"/>
</dbReference>
<dbReference type="GO" id="GO:0000712">
    <property type="term" value="P:resolution of meiotic recombination intermediates"/>
    <property type="evidence" value="ECO:0007669"/>
    <property type="project" value="TreeGrafter"/>
</dbReference>
<evidence type="ECO:0000259" key="5">
    <source>
        <dbReference type="PROSITE" id="PS51194"/>
    </source>
</evidence>
<evidence type="ECO:0000256" key="2">
    <source>
        <dbReference type="ARBA" id="ARBA00022801"/>
    </source>
</evidence>
<reference evidence="6 7" key="2">
    <citation type="submission" date="2018-11" db="EMBL/GenBank/DDBJ databases">
        <authorList>
            <consortium name="Pathogen Informatics"/>
        </authorList>
    </citation>
    <scope>NUCLEOTIDE SEQUENCE [LARGE SCALE GENOMIC DNA]</scope>
    <source>
        <strain evidence="6">Dakar</strain>
        <strain evidence="7">Dakar, Senegal</strain>
    </source>
</reference>
<dbReference type="Proteomes" id="UP000279833">
    <property type="component" value="Unassembled WGS sequence"/>
</dbReference>
<dbReference type="PROSITE" id="PS51194">
    <property type="entry name" value="HELICASE_CTER"/>
    <property type="match status" value="1"/>
</dbReference>
<dbReference type="Gene3D" id="3.40.50.300">
    <property type="entry name" value="P-loop containing nucleotide triphosphate hydrolases"/>
    <property type="match status" value="1"/>
</dbReference>
<feature type="domain" description="Helicase C-terminal" evidence="5">
    <location>
        <begin position="1"/>
        <end position="112"/>
    </location>
</feature>
<dbReference type="PANTHER" id="PTHR47961">
    <property type="entry name" value="DNA POLYMERASE THETA, PUTATIVE (AFU_ORTHOLOGUE AFUA_1G05260)-RELATED"/>
    <property type="match status" value="1"/>
</dbReference>
<evidence type="ECO:0000313" key="8">
    <source>
        <dbReference type="WBParaSite" id="SCUD_0001238201-mRNA-1"/>
    </source>
</evidence>
<organism evidence="8">
    <name type="scientific">Schistosoma curassoni</name>
    <dbReference type="NCBI Taxonomy" id="6186"/>
    <lineage>
        <taxon>Eukaryota</taxon>
        <taxon>Metazoa</taxon>
        <taxon>Spiralia</taxon>
        <taxon>Lophotrochozoa</taxon>
        <taxon>Platyhelminthes</taxon>
        <taxon>Trematoda</taxon>
        <taxon>Digenea</taxon>
        <taxon>Strigeidida</taxon>
        <taxon>Schistosomatoidea</taxon>
        <taxon>Schistosomatidae</taxon>
        <taxon>Schistosoma</taxon>
    </lineage>
</organism>
<evidence type="ECO:0000256" key="1">
    <source>
        <dbReference type="ARBA" id="ARBA00022741"/>
    </source>
</evidence>
<dbReference type="Pfam" id="PF00271">
    <property type="entry name" value="Helicase_C"/>
    <property type="match status" value="1"/>
</dbReference>
<dbReference type="PANTHER" id="PTHR47961:SF4">
    <property type="entry name" value="ACTIVATING SIGNAL COINTEGRATOR 1 COMPLEX SUBUNIT 3"/>
    <property type="match status" value="1"/>
</dbReference>
<dbReference type="GO" id="GO:0016787">
    <property type="term" value="F:hydrolase activity"/>
    <property type="evidence" value="ECO:0007669"/>
    <property type="project" value="UniProtKB-KW"/>
</dbReference>
<evidence type="ECO:0000256" key="3">
    <source>
        <dbReference type="ARBA" id="ARBA00022806"/>
    </source>
</evidence>
<keyword evidence="2" id="KW-0378">Hydrolase</keyword>
<proteinExistence type="predicted"/>
<dbReference type="InterPro" id="IPR001650">
    <property type="entry name" value="Helicase_C-like"/>
</dbReference>
<dbReference type="STRING" id="6186.A0A183KBJ1"/>
<keyword evidence="7" id="KW-1185">Reference proteome</keyword>
<dbReference type="CDD" id="cd18795">
    <property type="entry name" value="SF2_C_Ski2"/>
    <property type="match status" value="1"/>
</dbReference>
<reference evidence="8" key="1">
    <citation type="submission" date="2016-06" db="UniProtKB">
        <authorList>
            <consortium name="WormBaseParasite"/>
        </authorList>
    </citation>
    <scope>IDENTIFICATION</scope>
</reference>
<name>A0A183KBJ1_9TREM</name>
<dbReference type="InterPro" id="IPR050474">
    <property type="entry name" value="Hel308_SKI2-like"/>
</dbReference>
<dbReference type="SMART" id="SM00490">
    <property type="entry name" value="HELICc"/>
    <property type="match status" value="1"/>
</dbReference>
<dbReference type="WBParaSite" id="SCUD_0001238201-mRNA-1">
    <property type="protein sequence ID" value="SCUD_0001238201-mRNA-1"/>
    <property type="gene ID" value="SCUD_0001238201"/>
</dbReference>
<evidence type="ECO:0000313" key="6">
    <source>
        <dbReference type="EMBL" id="VDP48566.1"/>
    </source>
</evidence>
<dbReference type="GO" id="GO:0005634">
    <property type="term" value="C:nucleus"/>
    <property type="evidence" value="ECO:0007669"/>
    <property type="project" value="TreeGrafter"/>
</dbReference>
<accession>A0A183KBJ1</accession>
<dbReference type="GO" id="GO:0005524">
    <property type="term" value="F:ATP binding"/>
    <property type="evidence" value="ECO:0007669"/>
    <property type="project" value="UniProtKB-KW"/>
</dbReference>
<evidence type="ECO:0000313" key="7">
    <source>
        <dbReference type="Proteomes" id="UP000279833"/>
    </source>
</evidence>
<evidence type="ECO:0000256" key="4">
    <source>
        <dbReference type="ARBA" id="ARBA00022840"/>
    </source>
</evidence>
<keyword evidence="4" id="KW-0067">ATP-binding</keyword>
<dbReference type="SUPFAM" id="SSF52540">
    <property type="entry name" value="P-loop containing nucleoside triphosphate hydrolases"/>
    <property type="match status" value="1"/>
</dbReference>
<keyword evidence="3" id="KW-0347">Helicase</keyword>
<keyword evidence="1" id="KW-0547">Nucleotide-binding</keyword>
<protein>
    <submittedName>
        <fullName evidence="8">Helicase C-terminal domain-containing protein</fullName>
    </submittedName>
</protein>
<dbReference type="AlphaFoldDB" id="A0A183KBJ1"/>
<dbReference type="EMBL" id="UZAK01035088">
    <property type="protein sequence ID" value="VDP48566.1"/>
    <property type="molecule type" value="Genomic_DNA"/>
</dbReference>
<sequence>MTLYSDFLSNGVAYHHAGMDVEDRRLVEDAFRSGCISVLACTSTLAMGVNLPAHLVIVKNTEQVIDGEMIGYSSTQLSQMVGRAGRPQFDNEGVAVIMTTANLKVCVVSQSK</sequence>
<dbReference type="GO" id="GO:0003678">
    <property type="term" value="F:DNA helicase activity"/>
    <property type="evidence" value="ECO:0007669"/>
    <property type="project" value="TreeGrafter"/>
</dbReference>